<sequence>MTSTFEVKGKFLDQLEKVFWKEEIFDGIDQLEVLINFSEKIGYKRFTRSGKVTWIVEKNRPDLLDRLKKELVTREKESEYTTVSTVEKLDEYFPSEMEVTYPFREYQFYKWDNYQQSTMIHLVDDVVRFSVT</sequence>
<dbReference type="Proteomes" id="UP000265509">
    <property type="component" value="Unassembled WGS sequence"/>
</dbReference>
<gene>
    <name evidence="1" type="ORF">DWB85_15000</name>
</gene>
<name>A0A3L7DYC9_9GAMM</name>
<evidence type="ECO:0000313" key="2">
    <source>
        <dbReference type="Proteomes" id="UP000265509"/>
    </source>
</evidence>
<evidence type="ECO:0000313" key="1">
    <source>
        <dbReference type="EMBL" id="RLQ20872.1"/>
    </source>
</evidence>
<reference evidence="1 2" key="1">
    <citation type="submission" date="2018-07" db="EMBL/GenBank/DDBJ databases">
        <title>Halioglobus sp. genome submission.</title>
        <authorList>
            <person name="Ye M.-Q."/>
            <person name="Du Z.-J."/>
        </authorList>
    </citation>
    <scope>NUCLEOTIDE SEQUENCE [LARGE SCALE GENOMIC DNA]</scope>
    <source>
        <strain evidence="1 2">U0301</strain>
    </source>
</reference>
<proteinExistence type="predicted"/>
<organism evidence="1 2">
    <name type="scientific">Seongchinamella sediminis</name>
    <dbReference type="NCBI Taxonomy" id="2283635"/>
    <lineage>
        <taxon>Bacteria</taxon>
        <taxon>Pseudomonadati</taxon>
        <taxon>Pseudomonadota</taxon>
        <taxon>Gammaproteobacteria</taxon>
        <taxon>Cellvibrionales</taxon>
        <taxon>Halieaceae</taxon>
        <taxon>Seongchinamella</taxon>
    </lineage>
</organism>
<dbReference type="EMBL" id="QRAN01000018">
    <property type="protein sequence ID" value="RLQ20872.1"/>
    <property type="molecule type" value="Genomic_DNA"/>
</dbReference>
<keyword evidence="2" id="KW-1185">Reference proteome</keyword>
<dbReference type="AlphaFoldDB" id="A0A3L7DYC9"/>
<comment type="caution">
    <text evidence="1">The sequence shown here is derived from an EMBL/GenBank/DDBJ whole genome shotgun (WGS) entry which is preliminary data.</text>
</comment>
<accession>A0A3L7DYC9</accession>
<protein>
    <submittedName>
        <fullName evidence="1">Uncharacterized protein</fullName>
    </submittedName>
</protein>